<organism evidence="8">
    <name type="scientific">Hypericum perforatum</name>
    <name type="common">St. John's wort</name>
    <dbReference type="NCBI Taxonomy" id="65561"/>
    <lineage>
        <taxon>Eukaryota</taxon>
        <taxon>Viridiplantae</taxon>
        <taxon>Streptophyta</taxon>
        <taxon>Embryophyta</taxon>
        <taxon>Tracheophyta</taxon>
        <taxon>Spermatophyta</taxon>
        <taxon>Magnoliopsida</taxon>
        <taxon>eudicotyledons</taxon>
        <taxon>Gunneridae</taxon>
        <taxon>Pentapetalae</taxon>
        <taxon>rosids</taxon>
        <taxon>fabids</taxon>
        <taxon>Malpighiales</taxon>
        <taxon>Hypericaceae</taxon>
        <taxon>Hypericeae</taxon>
        <taxon>Hypericum</taxon>
    </lineage>
</organism>
<evidence type="ECO:0000256" key="3">
    <source>
        <dbReference type="ARBA" id="ARBA00022676"/>
    </source>
</evidence>
<evidence type="ECO:0000256" key="4">
    <source>
        <dbReference type="ARBA" id="ARBA00022679"/>
    </source>
</evidence>
<dbReference type="InterPro" id="IPR035595">
    <property type="entry name" value="UDP_glycos_trans_CS"/>
</dbReference>
<dbReference type="Gene3D" id="3.40.50.2000">
    <property type="entry name" value="Glycogen Phosphorylase B"/>
    <property type="match status" value="2"/>
</dbReference>
<dbReference type="InterPro" id="IPR002213">
    <property type="entry name" value="UDP_glucos_trans"/>
</dbReference>
<dbReference type="Pfam" id="PF00201">
    <property type="entry name" value="UDPGT"/>
    <property type="match status" value="1"/>
</dbReference>
<evidence type="ECO:0000256" key="2">
    <source>
        <dbReference type="ARBA" id="ARBA00009995"/>
    </source>
</evidence>
<dbReference type="CDD" id="cd03784">
    <property type="entry name" value="GT1_Gtf-like"/>
    <property type="match status" value="1"/>
</dbReference>
<gene>
    <name evidence="8" type="primary">N4CGT1</name>
    <name evidence="8" type="synonym">UGT708Y1</name>
</gene>
<dbReference type="PANTHER" id="PTHR48048:SF76">
    <property type="entry name" value="UDP-GLYCOSYLTRANSFERASE 708D1-LIKE"/>
    <property type="match status" value="1"/>
</dbReference>
<accession>A0A8D5ZLT6</accession>
<dbReference type="InterPro" id="IPR050481">
    <property type="entry name" value="UDP-glycosyltransf_plant"/>
</dbReference>
<dbReference type="GO" id="GO:0047213">
    <property type="term" value="F:anthocyanidin 3-O-glucosyltransferase activity"/>
    <property type="evidence" value="ECO:0007669"/>
    <property type="project" value="UniProtKB-EC"/>
</dbReference>
<proteinExistence type="evidence at transcript level"/>
<reference evidence="8" key="1">
    <citation type="journal article" date="2021" name="FEBS Lett.">
        <title>Identification and characterization of glycosyltransferases catalyzing direct xanthone 4-C-glycosylation in Hypericum perforatum.</title>
        <authorList>
            <person name="Uchida K."/>
            <person name="Akashi T."/>
            <person name="Yokota-Hirai M."/>
        </authorList>
    </citation>
    <scope>NUCLEOTIDE SEQUENCE</scope>
</reference>
<dbReference type="SUPFAM" id="SSF53756">
    <property type="entry name" value="UDP-Glycosyltransferase/glycogen phosphorylase"/>
    <property type="match status" value="1"/>
</dbReference>
<dbReference type="PROSITE" id="PS00375">
    <property type="entry name" value="UDPGT"/>
    <property type="match status" value="1"/>
</dbReference>
<name>A0A8D5ZLT6_HYPPE</name>
<comment type="similarity">
    <text evidence="2 6">Belongs to the UDP-glycosyltransferase family.</text>
</comment>
<dbReference type="FunFam" id="3.40.50.2000:FF:000056">
    <property type="entry name" value="Glycosyltransferase"/>
    <property type="match status" value="1"/>
</dbReference>
<keyword evidence="4 6" id="KW-0808">Transferase</keyword>
<comment type="pathway">
    <text evidence="1">Pigment biosynthesis; anthocyanin biosynthesis.</text>
</comment>
<dbReference type="PANTHER" id="PTHR48048">
    <property type="entry name" value="GLYCOSYLTRANSFERASE"/>
    <property type="match status" value="1"/>
</dbReference>
<protein>
    <recommendedName>
        <fullName evidence="7">Glycosyltransferase</fullName>
        <ecNumber evidence="7">2.4.1.-</ecNumber>
    </recommendedName>
</protein>
<dbReference type="EMBL" id="LC628878">
    <property type="protein sequence ID" value="BCU79957.1"/>
    <property type="molecule type" value="mRNA"/>
</dbReference>
<sequence>MSGSNPHIAIILNAGMGNMIPFFRLASVLLSNNCKVTLITGKPIVSLAEAKHLNFLLSKNPQMTHLEYQILPPEPDSKADPFFLQYNAVRRSSHLIHPLLRSATFSAIICSFLTCGTIPRFAAEIGVPCYVFGGSSAKFFSFMIHLPAILKDPEIGDKKKNSSFLEVPGLEPFDMSSIPGAFLNPKHLMAVDAMVNAKACLEATGIITNSFEWLEPETFSALNSGRVLCGTLPPVLPIGPLECYEVEEDQTDCLAWLDNQPHESVVYVNFGSRTPMSSDQIREMGKGLEWSGSRFLWVLKTTIIDKDEARQEEVLGLSFLDRTKEKGLVLRKWVNQQEVLSHPSIRLFVSHCGWSSLTEAAHRGVPVLGWPQLGDQRVNAEVVEKAGLGKLPRSWGFGLERLVEGEEIAAKILEMMGDGNLRSSAKKVKEEAMKAAEPGGSSHCTIMKIIGS</sequence>
<dbReference type="GO" id="GO:0009718">
    <property type="term" value="P:anthocyanin-containing compound biosynthetic process"/>
    <property type="evidence" value="ECO:0007669"/>
    <property type="project" value="UniProtKB-UniPathway"/>
</dbReference>
<evidence type="ECO:0000313" key="8">
    <source>
        <dbReference type="EMBL" id="BCU79957.1"/>
    </source>
</evidence>
<keyword evidence="3 6" id="KW-0328">Glycosyltransferase</keyword>
<dbReference type="EC" id="2.4.1.-" evidence="7"/>
<evidence type="ECO:0000256" key="6">
    <source>
        <dbReference type="RuleBase" id="RU003718"/>
    </source>
</evidence>
<comment type="catalytic activity">
    <reaction evidence="5">
        <text>an anthocyanidin + UDP-alpha-D-glucose + H(+) = an anthocyanidin 3-O-beta-D-glucoside + UDP</text>
        <dbReference type="Rhea" id="RHEA:20093"/>
        <dbReference type="ChEBI" id="CHEBI:15378"/>
        <dbReference type="ChEBI" id="CHEBI:16307"/>
        <dbReference type="ChEBI" id="CHEBI:58223"/>
        <dbReference type="ChEBI" id="CHEBI:58885"/>
        <dbReference type="ChEBI" id="CHEBI:143576"/>
        <dbReference type="EC" id="2.4.1.115"/>
    </reaction>
</comment>
<evidence type="ECO:0000256" key="1">
    <source>
        <dbReference type="ARBA" id="ARBA00004935"/>
    </source>
</evidence>
<evidence type="ECO:0000256" key="7">
    <source>
        <dbReference type="RuleBase" id="RU362057"/>
    </source>
</evidence>
<dbReference type="AlphaFoldDB" id="A0A8D5ZLT6"/>
<evidence type="ECO:0000256" key="5">
    <source>
        <dbReference type="ARBA" id="ARBA00047606"/>
    </source>
</evidence>
<dbReference type="UniPathway" id="UPA00009"/>